<dbReference type="AlphaFoldDB" id="A0A4U1BZ79"/>
<evidence type="ECO:0000256" key="1">
    <source>
        <dbReference type="SAM" id="Phobius"/>
    </source>
</evidence>
<dbReference type="EMBL" id="SWBP01000002">
    <property type="protein sequence ID" value="TKB98578.1"/>
    <property type="molecule type" value="Genomic_DNA"/>
</dbReference>
<evidence type="ECO:0000313" key="3">
    <source>
        <dbReference type="Proteomes" id="UP000308181"/>
    </source>
</evidence>
<accession>A0A4U1BZ79</accession>
<protein>
    <submittedName>
        <fullName evidence="2">Uncharacterized protein</fullName>
    </submittedName>
</protein>
<dbReference type="OrthoDB" id="10011875at2"/>
<name>A0A4U1BZ79_9SPHI</name>
<comment type="caution">
    <text evidence="2">The sequence shown here is derived from an EMBL/GenBank/DDBJ whole genome shotgun (WGS) entry which is preliminary data.</text>
</comment>
<reference evidence="2 3" key="1">
    <citation type="submission" date="2019-04" db="EMBL/GenBank/DDBJ databases">
        <title>Pedobacter sp. AR-3-17 sp. nov., isolated from Arctic soil.</title>
        <authorList>
            <person name="Dahal R.H."/>
            <person name="Kim D.-U."/>
        </authorList>
    </citation>
    <scope>NUCLEOTIDE SEQUENCE [LARGE SCALE GENOMIC DNA]</scope>
    <source>
        <strain evidence="2 3">AR-3-17</strain>
    </source>
</reference>
<dbReference type="Proteomes" id="UP000308181">
    <property type="component" value="Unassembled WGS sequence"/>
</dbReference>
<keyword evidence="3" id="KW-1185">Reference proteome</keyword>
<sequence>MKILTRQYVIFFIIVLVVSPIIGMGLMNEEFTPLFAARALFTATLSTVLYFMFNRRTAQQRKNN</sequence>
<organism evidence="2 3">
    <name type="scientific">Pedobacter cryophilus</name>
    <dbReference type="NCBI Taxonomy" id="2571271"/>
    <lineage>
        <taxon>Bacteria</taxon>
        <taxon>Pseudomonadati</taxon>
        <taxon>Bacteroidota</taxon>
        <taxon>Sphingobacteriia</taxon>
        <taxon>Sphingobacteriales</taxon>
        <taxon>Sphingobacteriaceae</taxon>
        <taxon>Pedobacter</taxon>
    </lineage>
</organism>
<gene>
    <name evidence="2" type="ORF">FA046_05525</name>
</gene>
<keyword evidence="1" id="KW-1133">Transmembrane helix</keyword>
<feature type="transmembrane region" description="Helical" evidence="1">
    <location>
        <begin position="33"/>
        <end position="53"/>
    </location>
</feature>
<proteinExistence type="predicted"/>
<feature type="transmembrane region" description="Helical" evidence="1">
    <location>
        <begin position="7"/>
        <end position="27"/>
    </location>
</feature>
<evidence type="ECO:0000313" key="2">
    <source>
        <dbReference type="EMBL" id="TKB98578.1"/>
    </source>
</evidence>
<dbReference type="RefSeq" id="WP_136825394.1">
    <property type="nucleotide sequence ID" value="NZ_SWBP01000002.1"/>
</dbReference>
<keyword evidence="1" id="KW-0812">Transmembrane</keyword>
<keyword evidence="1" id="KW-0472">Membrane</keyword>